<dbReference type="RefSeq" id="WP_344766204.1">
    <property type="nucleotide sequence ID" value="NZ_BAABAK010000009.1"/>
</dbReference>
<dbReference type="EMBL" id="BAABAK010000009">
    <property type="protein sequence ID" value="GAA3964198.1"/>
    <property type="molecule type" value="Genomic_DNA"/>
</dbReference>
<accession>A0ABP7PEB8</accession>
<evidence type="ECO:0000259" key="2">
    <source>
        <dbReference type="Pfam" id="PF01370"/>
    </source>
</evidence>
<dbReference type="PANTHER" id="PTHR43000">
    <property type="entry name" value="DTDP-D-GLUCOSE 4,6-DEHYDRATASE-RELATED"/>
    <property type="match status" value="1"/>
</dbReference>
<dbReference type="Pfam" id="PF01370">
    <property type="entry name" value="Epimerase"/>
    <property type="match status" value="1"/>
</dbReference>
<dbReference type="InterPro" id="IPR036291">
    <property type="entry name" value="NAD(P)-bd_dom_sf"/>
</dbReference>
<dbReference type="SUPFAM" id="SSF51735">
    <property type="entry name" value="NAD(P)-binding Rossmann-fold domains"/>
    <property type="match status" value="1"/>
</dbReference>
<feature type="domain" description="NAD-dependent epimerase/dehydratase" evidence="2">
    <location>
        <begin position="5"/>
        <end position="223"/>
    </location>
</feature>
<evidence type="ECO:0000313" key="4">
    <source>
        <dbReference type="Proteomes" id="UP001501081"/>
    </source>
</evidence>
<sequence length="326" mass="36830">MKKRVLITGATGFVGYHLIQAALDNNLEVYVSVRRQSIVAHLADFAVNYVELDFESIGHMKHHIEEKKYNYIIHAAATTKAKNREAYFHINAIYTRNFAIAASTATHKIEKFVFVSSLAARGPLLGQHDAISLSNPVTDYGRSKALAETYLSQLKNLPLIVFRPTAVYGPREKDIFILIKAINSGLEFHIGTQQQPLTFIHVTDLAEAILKVLKSDLVYKTYHISDGEIYNRFSLAEYTRLALKKKTLVVKVPSAIIKGLAWGLEHTYKVFNKVPTLNVDKIKELTASSWACSIDSLQNDIGFKPKYQLEGGIKETITWYKENNWL</sequence>
<evidence type="ECO:0000313" key="3">
    <source>
        <dbReference type="EMBL" id="GAA3964198.1"/>
    </source>
</evidence>
<dbReference type="Proteomes" id="UP001501081">
    <property type="component" value="Unassembled WGS sequence"/>
</dbReference>
<comment type="caution">
    <text evidence="3">The sequence shown here is derived from an EMBL/GenBank/DDBJ whole genome shotgun (WGS) entry which is preliminary data.</text>
</comment>
<proteinExistence type="inferred from homology"/>
<evidence type="ECO:0000256" key="1">
    <source>
        <dbReference type="ARBA" id="ARBA00007637"/>
    </source>
</evidence>
<comment type="similarity">
    <text evidence="1">Belongs to the NAD(P)-dependent epimerase/dehydratase family.</text>
</comment>
<name>A0ABP7PEB8_9SPHI</name>
<protein>
    <submittedName>
        <fullName evidence="3">NAD(P)-dependent oxidoreductase</fullName>
    </submittedName>
</protein>
<organism evidence="3 4">
    <name type="scientific">Pedobacter ginsengiterrae</name>
    <dbReference type="NCBI Taxonomy" id="871696"/>
    <lineage>
        <taxon>Bacteria</taxon>
        <taxon>Pseudomonadati</taxon>
        <taxon>Bacteroidota</taxon>
        <taxon>Sphingobacteriia</taxon>
        <taxon>Sphingobacteriales</taxon>
        <taxon>Sphingobacteriaceae</taxon>
        <taxon>Pedobacter</taxon>
    </lineage>
</organism>
<gene>
    <name evidence="3" type="ORF">GCM10022246_16720</name>
</gene>
<dbReference type="Gene3D" id="3.40.50.720">
    <property type="entry name" value="NAD(P)-binding Rossmann-like Domain"/>
    <property type="match status" value="1"/>
</dbReference>
<keyword evidence="4" id="KW-1185">Reference proteome</keyword>
<reference evidence="4" key="1">
    <citation type="journal article" date="2019" name="Int. J. Syst. Evol. Microbiol.">
        <title>The Global Catalogue of Microorganisms (GCM) 10K type strain sequencing project: providing services to taxonomists for standard genome sequencing and annotation.</title>
        <authorList>
            <consortium name="The Broad Institute Genomics Platform"/>
            <consortium name="The Broad Institute Genome Sequencing Center for Infectious Disease"/>
            <person name="Wu L."/>
            <person name="Ma J."/>
        </authorList>
    </citation>
    <scope>NUCLEOTIDE SEQUENCE [LARGE SCALE GENOMIC DNA]</scope>
    <source>
        <strain evidence="4">JCM 17338</strain>
    </source>
</reference>
<dbReference type="InterPro" id="IPR001509">
    <property type="entry name" value="Epimerase_deHydtase"/>
</dbReference>